<evidence type="ECO:0000313" key="2">
    <source>
        <dbReference type="EMBL" id="RCS23255.1"/>
    </source>
</evidence>
<dbReference type="InterPro" id="IPR029471">
    <property type="entry name" value="HNH_5"/>
</dbReference>
<dbReference type="AlphaFoldDB" id="A0A368K3Q7"/>
<dbReference type="RefSeq" id="WP_114440870.1">
    <property type="nucleotide sequence ID" value="NZ_QOZG01000005.1"/>
</dbReference>
<dbReference type="Pfam" id="PF14279">
    <property type="entry name" value="HNH_5"/>
    <property type="match status" value="1"/>
</dbReference>
<comment type="caution">
    <text evidence="2">The sequence shown here is derived from an EMBL/GenBank/DDBJ whole genome shotgun (WGS) entry which is preliminary data.</text>
</comment>
<protein>
    <recommendedName>
        <fullName evidence="1">HNH endonuclease 5 domain-containing protein</fullName>
    </recommendedName>
</protein>
<gene>
    <name evidence="2" type="ORF">DUT91_13170</name>
</gene>
<organism evidence="2 3">
    <name type="scientific">Phyllobacterium salinisoli</name>
    <dbReference type="NCBI Taxonomy" id="1899321"/>
    <lineage>
        <taxon>Bacteria</taxon>
        <taxon>Pseudomonadati</taxon>
        <taxon>Pseudomonadota</taxon>
        <taxon>Alphaproteobacteria</taxon>
        <taxon>Hyphomicrobiales</taxon>
        <taxon>Phyllobacteriaceae</taxon>
        <taxon>Phyllobacterium</taxon>
    </lineage>
</organism>
<dbReference type="Proteomes" id="UP000253420">
    <property type="component" value="Unassembled WGS sequence"/>
</dbReference>
<dbReference type="OrthoDB" id="674231at2"/>
<name>A0A368K3Q7_9HYPH</name>
<evidence type="ECO:0000259" key="1">
    <source>
        <dbReference type="Pfam" id="PF14279"/>
    </source>
</evidence>
<reference evidence="2 3" key="1">
    <citation type="submission" date="2018-07" db="EMBL/GenBank/DDBJ databases">
        <title>The draft genome of Phyllobacterium salinisoli.</title>
        <authorList>
            <person name="Liu L."/>
            <person name="Li L."/>
            <person name="Zhang X."/>
            <person name="Liang L."/>
        </authorList>
    </citation>
    <scope>NUCLEOTIDE SEQUENCE [LARGE SCALE GENOMIC DNA]</scope>
    <source>
        <strain evidence="2 3">LLAN61</strain>
    </source>
</reference>
<proteinExistence type="predicted"/>
<accession>A0A368K3Q7</accession>
<evidence type="ECO:0000313" key="3">
    <source>
        <dbReference type="Proteomes" id="UP000253420"/>
    </source>
</evidence>
<feature type="domain" description="HNH endonuclease 5" evidence="1">
    <location>
        <begin position="8"/>
        <end position="49"/>
    </location>
</feature>
<sequence length="394" mass="42810">MTPAALTCILCKEAIGAETKPEHILLNALGGRMTVRTVLCSTCNHRAGIGPDNNLAESVSFIRNVCGFAAGDGDSPPAILGLQTDGQRFDILPGMDVRMRPENPLQITVTDDLIDVEISVYSDAQAEKMAEGAAKSIAKKAGKDTAEVVAIIKAEILKDQKSSIVPAPSISRQLAFGTGRSQQAMAKACLVLLTKRLGNSEVLDPRYDDARAFVFTDADEKIKPALVTLDTRILPKLEQKFGSNPNLIWVGSDTNGAVFGYYRLYGAIGWKFKLCDAGAPASIFACLVSNPFHNATWEYYEDGQSPLPCQWVLEEWEPFPPNHEAVTLALAPLMEFARSQSQLSASKRWVEEAFIAAGLSEGDMIAEEHVQAITAYLTPRMLATLLRKPIPVED</sequence>
<keyword evidence="3" id="KW-1185">Reference proteome</keyword>
<dbReference type="EMBL" id="QOZG01000005">
    <property type="protein sequence ID" value="RCS23255.1"/>
    <property type="molecule type" value="Genomic_DNA"/>
</dbReference>